<evidence type="ECO:0000256" key="1">
    <source>
        <dbReference type="SAM" id="MobiDB-lite"/>
    </source>
</evidence>
<feature type="region of interest" description="Disordered" evidence="1">
    <location>
        <begin position="198"/>
        <end position="233"/>
    </location>
</feature>
<feature type="compositionally biased region" description="Polar residues" evidence="1">
    <location>
        <begin position="210"/>
        <end position="230"/>
    </location>
</feature>
<evidence type="ECO:0000313" key="3">
    <source>
        <dbReference type="Proteomes" id="UP001153636"/>
    </source>
</evidence>
<sequence length="298" mass="34081">MNGNEVRKKSYNGPPRTYITLKSKYEQIKKDVRKKVAGNKQQLFKTGGGTPQISPLTTVEETIYNLILVSVEGLPPRYDDNDDDNNSIELHHEPIEETIGNSLEEEEKCDEIEQEEDEEVIYLQCDQEEVKLPASTSGTVKCFETPDKEYSVINRPQRWNPKSLKRPISKELQVNNPAFISSTAIFTSDKTVNNPAFISSTATDEPVPPNTETNNLTVTPSSSQGTTPENRSSKRLDLFRKRQLFLEEARLEELKAIRLEITEKLIEFVILPESQTEENEYRFWTVEDTNMLIELYGS</sequence>
<dbReference type="Proteomes" id="UP001153636">
    <property type="component" value="Chromosome 2"/>
</dbReference>
<evidence type="ECO:0000313" key="2">
    <source>
        <dbReference type="EMBL" id="CAH1106853.1"/>
    </source>
</evidence>
<accession>A0A9P0CUN1</accession>
<keyword evidence="3" id="KW-1185">Reference proteome</keyword>
<proteinExistence type="predicted"/>
<reference evidence="2" key="1">
    <citation type="submission" date="2022-01" db="EMBL/GenBank/DDBJ databases">
        <authorList>
            <person name="King R."/>
        </authorList>
    </citation>
    <scope>NUCLEOTIDE SEQUENCE</scope>
</reference>
<gene>
    <name evidence="2" type="ORF">PSYICH_LOCUS6581</name>
</gene>
<dbReference type="AlphaFoldDB" id="A0A9P0CUN1"/>
<name>A0A9P0CUN1_9CUCU</name>
<dbReference type="EMBL" id="OV651814">
    <property type="protein sequence ID" value="CAH1106853.1"/>
    <property type="molecule type" value="Genomic_DNA"/>
</dbReference>
<dbReference type="OrthoDB" id="8189860at2759"/>
<organism evidence="2 3">
    <name type="scientific">Psylliodes chrysocephalus</name>
    <dbReference type="NCBI Taxonomy" id="3402493"/>
    <lineage>
        <taxon>Eukaryota</taxon>
        <taxon>Metazoa</taxon>
        <taxon>Ecdysozoa</taxon>
        <taxon>Arthropoda</taxon>
        <taxon>Hexapoda</taxon>
        <taxon>Insecta</taxon>
        <taxon>Pterygota</taxon>
        <taxon>Neoptera</taxon>
        <taxon>Endopterygota</taxon>
        <taxon>Coleoptera</taxon>
        <taxon>Polyphaga</taxon>
        <taxon>Cucujiformia</taxon>
        <taxon>Chrysomeloidea</taxon>
        <taxon>Chrysomelidae</taxon>
        <taxon>Galerucinae</taxon>
        <taxon>Alticini</taxon>
        <taxon>Psylliodes</taxon>
    </lineage>
</organism>
<protein>
    <submittedName>
        <fullName evidence="2">Uncharacterized protein</fullName>
    </submittedName>
</protein>